<sequence>MDEKRPDENQGQIPPVEETPSHFIRMKTFSFIMLVFTVILLTAGVTVFALTFGDEKAVVVNSPERSEFDKLYSAYDQIENEYYEDVESETLVNGAINGMIEALGDPYSDYMNEKEAAQFIEGISSSFEGIGAEIQERNGYVGIVSPIKNSPAEKAGILPNDLIIEVDGKSIQGFSSSEAVMLIRGEKGTKVTLTIRRGENSQPIEIEIVRDEIPIETVYAEMNDDKVAHIQITSFSEKTYDELIAAIEDMEKQGMKAMVLDVRQNPGGLLKSALDISNLFIEEGKTLFEVQAKGQEPEVYKATGGEKVEVPVTLLIDGGSASASEILAGAVSESGNVQLVGEKTFGKGTVQTANDMKDGSNLKFTTAKWLTPDGNWIHEKGIEPDIKVDYPEYASLPALDPSIELKDGTISDQVQAAEKMLKALGYEVGKVDGVFEEQMEEAVKSFQEDEKLKVNGVLTGDSTYAVMTALREKIEKDDPMLHEAEKFILKEAE</sequence>
<keyword evidence="3 5" id="KW-0378">Hydrolase</keyword>
<dbReference type="CDD" id="cd07560">
    <property type="entry name" value="Peptidase_S41_CPP"/>
    <property type="match status" value="1"/>
</dbReference>
<dbReference type="Proteomes" id="UP001172055">
    <property type="component" value="Unassembled WGS sequence"/>
</dbReference>
<dbReference type="Gene3D" id="3.30.750.44">
    <property type="match status" value="1"/>
</dbReference>
<evidence type="ECO:0000259" key="7">
    <source>
        <dbReference type="PROSITE" id="PS50106"/>
    </source>
</evidence>
<evidence type="ECO:0000256" key="6">
    <source>
        <dbReference type="SAM" id="Phobius"/>
    </source>
</evidence>
<evidence type="ECO:0000313" key="9">
    <source>
        <dbReference type="Proteomes" id="UP001172055"/>
    </source>
</evidence>
<comment type="similarity">
    <text evidence="1 5">Belongs to the peptidase S41A family.</text>
</comment>
<dbReference type="RefSeq" id="WP_300984881.1">
    <property type="nucleotide sequence ID" value="NZ_CP129236.1"/>
</dbReference>
<keyword evidence="2 5" id="KW-0645">Protease</keyword>
<gene>
    <name evidence="8" type="ORF">QWY14_04455</name>
</gene>
<dbReference type="SUPFAM" id="SSF47090">
    <property type="entry name" value="PGBD-like"/>
    <property type="match status" value="1"/>
</dbReference>
<dbReference type="Gene3D" id="2.30.42.10">
    <property type="match status" value="1"/>
</dbReference>
<dbReference type="InterPro" id="IPR041489">
    <property type="entry name" value="PDZ_6"/>
</dbReference>
<evidence type="ECO:0000256" key="3">
    <source>
        <dbReference type="ARBA" id="ARBA00022801"/>
    </source>
</evidence>
<dbReference type="Pfam" id="PF17820">
    <property type="entry name" value="PDZ_6"/>
    <property type="match status" value="1"/>
</dbReference>
<dbReference type="InterPro" id="IPR029045">
    <property type="entry name" value="ClpP/crotonase-like_dom_sf"/>
</dbReference>
<evidence type="ECO:0000256" key="4">
    <source>
        <dbReference type="ARBA" id="ARBA00022825"/>
    </source>
</evidence>
<accession>A0ABT8N012</accession>
<evidence type="ECO:0000313" key="8">
    <source>
        <dbReference type="EMBL" id="MDN7241027.1"/>
    </source>
</evidence>
<dbReference type="Gene3D" id="3.90.226.10">
    <property type="entry name" value="2-enoyl-CoA Hydratase, Chain A, domain 1"/>
    <property type="match status" value="1"/>
</dbReference>
<dbReference type="SMART" id="SM00228">
    <property type="entry name" value="PDZ"/>
    <property type="match status" value="1"/>
</dbReference>
<dbReference type="InterPro" id="IPR036365">
    <property type="entry name" value="PGBD-like_sf"/>
</dbReference>
<dbReference type="EMBL" id="JAUJWV010000001">
    <property type="protein sequence ID" value="MDN7241027.1"/>
    <property type="molecule type" value="Genomic_DNA"/>
</dbReference>
<dbReference type="Pfam" id="PF01471">
    <property type="entry name" value="PG_binding_1"/>
    <property type="match status" value="1"/>
</dbReference>
<dbReference type="Pfam" id="PF03572">
    <property type="entry name" value="Peptidase_S41"/>
    <property type="match status" value="1"/>
</dbReference>
<keyword evidence="6" id="KW-0472">Membrane</keyword>
<dbReference type="Pfam" id="PF22694">
    <property type="entry name" value="CtpB_N-like"/>
    <property type="match status" value="1"/>
</dbReference>
<dbReference type="InterPro" id="IPR001478">
    <property type="entry name" value="PDZ"/>
</dbReference>
<feature type="transmembrane region" description="Helical" evidence="6">
    <location>
        <begin position="31"/>
        <end position="52"/>
    </location>
</feature>
<keyword evidence="4 5" id="KW-0720">Serine protease</keyword>
<keyword evidence="9" id="KW-1185">Reference proteome</keyword>
<organism evidence="8 9">
    <name type="scientific">Planococcus shixiaomingii</name>
    <dbReference type="NCBI Taxonomy" id="3058393"/>
    <lineage>
        <taxon>Bacteria</taxon>
        <taxon>Bacillati</taxon>
        <taxon>Bacillota</taxon>
        <taxon>Bacilli</taxon>
        <taxon>Bacillales</taxon>
        <taxon>Caryophanaceae</taxon>
        <taxon>Planococcus</taxon>
    </lineage>
</organism>
<dbReference type="InterPro" id="IPR036366">
    <property type="entry name" value="PGBDSf"/>
</dbReference>
<name>A0ABT8N012_9BACL</name>
<dbReference type="InterPro" id="IPR055210">
    <property type="entry name" value="CtpA/B_N"/>
</dbReference>
<dbReference type="SUPFAM" id="SSF50156">
    <property type="entry name" value="PDZ domain-like"/>
    <property type="match status" value="1"/>
</dbReference>
<dbReference type="NCBIfam" id="TIGR00225">
    <property type="entry name" value="prc"/>
    <property type="match status" value="1"/>
</dbReference>
<proteinExistence type="inferred from homology"/>
<comment type="caution">
    <text evidence="8">The sequence shown here is derived from an EMBL/GenBank/DDBJ whole genome shotgun (WGS) entry which is preliminary data.</text>
</comment>
<dbReference type="InterPro" id="IPR002477">
    <property type="entry name" value="Peptidoglycan-bd-like"/>
</dbReference>
<evidence type="ECO:0000256" key="1">
    <source>
        <dbReference type="ARBA" id="ARBA00009179"/>
    </source>
</evidence>
<dbReference type="PANTHER" id="PTHR32060:SF30">
    <property type="entry name" value="CARBOXY-TERMINAL PROCESSING PROTEASE CTPA"/>
    <property type="match status" value="1"/>
</dbReference>
<evidence type="ECO:0000256" key="5">
    <source>
        <dbReference type="RuleBase" id="RU004404"/>
    </source>
</evidence>
<dbReference type="Gene3D" id="1.10.101.10">
    <property type="entry name" value="PGBD-like superfamily/PGBD"/>
    <property type="match status" value="1"/>
</dbReference>
<protein>
    <submittedName>
        <fullName evidence="8">S41 family peptidase</fullName>
    </submittedName>
</protein>
<dbReference type="PROSITE" id="PS50106">
    <property type="entry name" value="PDZ"/>
    <property type="match status" value="1"/>
</dbReference>
<dbReference type="InterPro" id="IPR005151">
    <property type="entry name" value="Tail-specific_protease"/>
</dbReference>
<dbReference type="SMART" id="SM00245">
    <property type="entry name" value="TSPc"/>
    <property type="match status" value="1"/>
</dbReference>
<dbReference type="SUPFAM" id="SSF52096">
    <property type="entry name" value="ClpP/crotonase"/>
    <property type="match status" value="1"/>
</dbReference>
<dbReference type="InterPro" id="IPR036034">
    <property type="entry name" value="PDZ_sf"/>
</dbReference>
<keyword evidence="6" id="KW-0812">Transmembrane</keyword>
<feature type="domain" description="PDZ" evidence="7">
    <location>
        <begin position="116"/>
        <end position="198"/>
    </location>
</feature>
<dbReference type="PANTHER" id="PTHR32060">
    <property type="entry name" value="TAIL-SPECIFIC PROTEASE"/>
    <property type="match status" value="1"/>
</dbReference>
<evidence type="ECO:0000256" key="2">
    <source>
        <dbReference type="ARBA" id="ARBA00022670"/>
    </source>
</evidence>
<keyword evidence="6" id="KW-1133">Transmembrane helix</keyword>
<dbReference type="InterPro" id="IPR004447">
    <property type="entry name" value="Peptidase_S41A"/>
</dbReference>
<reference evidence="8 9" key="1">
    <citation type="submission" date="2023-06" db="EMBL/GenBank/DDBJ databases">
        <title>Novel species in genus Planococcus.</title>
        <authorList>
            <person name="Ning S."/>
        </authorList>
    </citation>
    <scope>NUCLEOTIDE SEQUENCE [LARGE SCALE GENOMIC DNA]</scope>
    <source>
        <strain evidence="8 9">N028</strain>
    </source>
</reference>
<dbReference type="CDD" id="cd06782">
    <property type="entry name" value="cpPDZ_CPP-like"/>
    <property type="match status" value="1"/>
</dbReference>